<organism evidence="1 2">
    <name type="scientific">Apibacter adventoris</name>
    <dbReference type="NCBI Taxonomy" id="1679466"/>
    <lineage>
        <taxon>Bacteria</taxon>
        <taxon>Pseudomonadati</taxon>
        <taxon>Bacteroidota</taxon>
        <taxon>Flavobacteriia</taxon>
        <taxon>Flavobacteriales</taxon>
        <taxon>Weeksellaceae</taxon>
        <taxon>Apibacter</taxon>
    </lineage>
</organism>
<sequence>MTNNDLGITKNHQSPMVNLQLSEERILFLESLYKSFRKGVYNSVPAKEYLAQRNLDTRQIEVGYNSGQFHHGEQKTRSLYTAP</sequence>
<accession>A0A2S8AEK2</accession>
<dbReference type="EMBL" id="PSZM01000028">
    <property type="protein sequence ID" value="PQL93790.1"/>
    <property type="molecule type" value="Genomic_DNA"/>
</dbReference>
<reference evidence="1 2" key="1">
    <citation type="submission" date="2018-02" db="EMBL/GenBank/DDBJ databases">
        <title>Genome sequences of Apibacter spp., gut symbionts of Asian honey bees.</title>
        <authorList>
            <person name="Kwong W.K."/>
            <person name="Steele M.I."/>
            <person name="Moran N.A."/>
        </authorList>
    </citation>
    <scope>NUCLEOTIDE SEQUENCE [LARGE SCALE GENOMIC DNA]</scope>
    <source>
        <strain evidence="2">wkB301</strain>
    </source>
</reference>
<evidence type="ECO:0000313" key="2">
    <source>
        <dbReference type="Proteomes" id="UP000238042"/>
    </source>
</evidence>
<gene>
    <name evidence="1" type="ORF">C4S77_04360</name>
</gene>
<name>A0A2S8AEK2_9FLAO</name>
<protein>
    <submittedName>
        <fullName evidence="1">Uncharacterized protein</fullName>
    </submittedName>
</protein>
<dbReference type="AlphaFoldDB" id="A0A2S8AEK2"/>
<evidence type="ECO:0000313" key="1">
    <source>
        <dbReference type="EMBL" id="PQL93790.1"/>
    </source>
</evidence>
<comment type="caution">
    <text evidence="1">The sequence shown here is derived from an EMBL/GenBank/DDBJ whole genome shotgun (WGS) entry which is preliminary data.</text>
</comment>
<proteinExistence type="predicted"/>
<dbReference type="Proteomes" id="UP000238042">
    <property type="component" value="Unassembled WGS sequence"/>
</dbReference>
<dbReference type="RefSeq" id="WP_105246337.1">
    <property type="nucleotide sequence ID" value="NZ_PSZM01000028.1"/>
</dbReference>
<keyword evidence="2" id="KW-1185">Reference proteome</keyword>